<evidence type="ECO:0000256" key="1">
    <source>
        <dbReference type="SAM" id="Phobius"/>
    </source>
</evidence>
<dbReference type="STRING" id="29349.CLOTH_10430"/>
<gene>
    <name evidence="2" type="ORF">CLOTH_10430</name>
</gene>
<feature type="transmembrane region" description="Helical" evidence="1">
    <location>
        <begin position="114"/>
        <end position="134"/>
    </location>
</feature>
<protein>
    <submittedName>
        <fullName evidence="2">Uncharacterized protein</fullName>
    </submittedName>
</protein>
<feature type="transmembrane region" description="Helical" evidence="1">
    <location>
        <begin position="41"/>
        <end position="57"/>
    </location>
</feature>
<evidence type="ECO:0000313" key="3">
    <source>
        <dbReference type="Proteomes" id="UP000190140"/>
    </source>
</evidence>
<dbReference type="Proteomes" id="UP000190140">
    <property type="component" value="Unassembled WGS sequence"/>
</dbReference>
<keyword evidence="1" id="KW-0472">Membrane</keyword>
<comment type="caution">
    <text evidence="2">The sequence shown here is derived from an EMBL/GenBank/DDBJ whole genome shotgun (WGS) entry which is preliminary data.</text>
</comment>
<reference evidence="2 3" key="1">
    <citation type="submission" date="2017-03" db="EMBL/GenBank/DDBJ databases">
        <title>Genome sequence of Clostridium thermoalcaliphilum DSM 7309.</title>
        <authorList>
            <person name="Poehlein A."/>
            <person name="Daniel R."/>
        </authorList>
    </citation>
    <scope>NUCLEOTIDE SEQUENCE [LARGE SCALE GENOMIC DNA]</scope>
    <source>
        <strain evidence="2 3">DSM 7309</strain>
    </source>
</reference>
<sequence>MDYWRKLAIASNLILLIWFLLDMTGFSIGNSVLVTTAYREDGIFFCIYLIAFLLFIWKYGFWKYILIAWLALWFTTQFYFHWWVTLFGPWEDKMNFFSHTIKLIPSSQIYIPDLYHIVLHLLILVALIFTIVFVRKAEKIPPAVEETGVARER</sequence>
<feature type="transmembrane region" description="Helical" evidence="1">
    <location>
        <begin position="7"/>
        <end position="29"/>
    </location>
</feature>
<keyword evidence="1" id="KW-0812">Transmembrane</keyword>
<name>A0A1V4I8A8_9FIRM</name>
<dbReference type="RefSeq" id="WP_331722016.1">
    <property type="nucleotide sequence ID" value="NZ_MZGW01000003.1"/>
</dbReference>
<keyword evidence="1" id="KW-1133">Transmembrane helix</keyword>
<dbReference type="AlphaFoldDB" id="A0A1V4I8A8"/>
<organism evidence="2 3">
    <name type="scientific">Alkalithermobacter paradoxus</name>
    <dbReference type="NCBI Taxonomy" id="29349"/>
    <lineage>
        <taxon>Bacteria</taxon>
        <taxon>Bacillati</taxon>
        <taxon>Bacillota</taxon>
        <taxon>Clostridia</taxon>
        <taxon>Peptostreptococcales</taxon>
        <taxon>Tepidibacteraceae</taxon>
        <taxon>Alkalithermobacter</taxon>
    </lineage>
</organism>
<dbReference type="EMBL" id="MZGW01000003">
    <property type="protein sequence ID" value="OPJ55865.1"/>
    <property type="molecule type" value="Genomic_DNA"/>
</dbReference>
<accession>A0A1V4I8A8</accession>
<proteinExistence type="predicted"/>
<feature type="transmembrane region" description="Helical" evidence="1">
    <location>
        <begin position="64"/>
        <end position="84"/>
    </location>
</feature>
<evidence type="ECO:0000313" key="2">
    <source>
        <dbReference type="EMBL" id="OPJ55865.1"/>
    </source>
</evidence>
<keyword evidence="3" id="KW-1185">Reference proteome</keyword>